<dbReference type="Pfam" id="PF12867">
    <property type="entry name" value="DinB_2"/>
    <property type="match status" value="1"/>
</dbReference>
<feature type="domain" description="DinB-like" evidence="1">
    <location>
        <begin position="30"/>
        <end position="161"/>
    </location>
</feature>
<proteinExistence type="predicted"/>
<organism evidence="2 3">
    <name type="scientific">Sphingobacterium deserti</name>
    <dbReference type="NCBI Taxonomy" id="1229276"/>
    <lineage>
        <taxon>Bacteria</taxon>
        <taxon>Pseudomonadati</taxon>
        <taxon>Bacteroidota</taxon>
        <taxon>Sphingobacteriia</taxon>
        <taxon>Sphingobacteriales</taxon>
        <taxon>Sphingobacteriaceae</taxon>
        <taxon>Sphingobacterium</taxon>
    </lineage>
</organism>
<protein>
    <recommendedName>
        <fullName evidence="1">DinB-like domain-containing protein</fullName>
    </recommendedName>
</protein>
<reference evidence="2 3" key="2">
    <citation type="journal article" date="2015" name="PLoS ONE">
        <title>Whole-Genome Optical Mapping and Finished Genome Sequence of Sphingobacterium deserti sp. nov., a New Species Isolated from the Western Desert of China.</title>
        <authorList>
            <person name="Teng C."/>
            <person name="Zhou Z."/>
            <person name="Molnar I."/>
            <person name="Li X."/>
            <person name="Tang R."/>
            <person name="Chen M."/>
            <person name="Wang L."/>
            <person name="Su S."/>
            <person name="Zhang W."/>
            <person name="Lin M."/>
        </authorList>
    </citation>
    <scope>NUCLEOTIDE SEQUENCE [LARGE SCALE GENOMIC DNA]</scope>
    <source>
        <strain evidence="3">ACCC05744</strain>
    </source>
</reference>
<dbReference type="AlphaFoldDB" id="A0A0B8T4T6"/>
<dbReference type="eggNOG" id="COG2318">
    <property type="taxonomic scope" value="Bacteria"/>
</dbReference>
<keyword evidence="3" id="KW-1185">Reference proteome</keyword>
<evidence type="ECO:0000313" key="2">
    <source>
        <dbReference type="EMBL" id="KGE12259.1"/>
    </source>
</evidence>
<reference evidence="3" key="1">
    <citation type="submission" date="2014-04" db="EMBL/GenBank/DDBJ databases">
        <title>Whole-Genome optical mapping and complete genome sequence of Sphingobacterium deserti sp. nov., a new spaces isolated from desert in the west of China.</title>
        <authorList>
            <person name="Teng C."/>
            <person name="Zhou Z."/>
            <person name="Li X."/>
            <person name="Chen M."/>
            <person name="Lin M."/>
            <person name="Wang L."/>
            <person name="Su S."/>
            <person name="Zhang C."/>
            <person name="Zhang W."/>
        </authorList>
    </citation>
    <scope>NUCLEOTIDE SEQUENCE [LARGE SCALE GENOMIC DNA]</scope>
    <source>
        <strain evidence="3">ACCC05744</strain>
    </source>
</reference>
<dbReference type="InterPro" id="IPR034660">
    <property type="entry name" value="DinB/YfiT-like"/>
</dbReference>
<accession>A0A0B8T4T6</accession>
<sequence>MEKGRMEKEVWMRGTVAGVPDLLQPVAHALLQVQEDAQQYVGNLQEDELWIKPAGAASVAFHLQHIAGVIDRMFTYAHNKSLTETQLAYLGAEGRQENGITKLSLVLSLHASIDNAVNQLKHISVDDLTAVRYLGRQRIPTTLIGLLFHAAEHSQRHIGQMLVTIKWITNSDDVKTC</sequence>
<comment type="caution">
    <text evidence="2">The sequence shown here is derived from an EMBL/GenBank/DDBJ whole genome shotgun (WGS) entry which is preliminary data.</text>
</comment>
<dbReference type="Gene3D" id="1.20.120.450">
    <property type="entry name" value="dinb family like domain"/>
    <property type="match status" value="1"/>
</dbReference>
<evidence type="ECO:0000313" key="3">
    <source>
        <dbReference type="Proteomes" id="UP000031802"/>
    </source>
</evidence>
<name>A0A0B8T4T6_9SPHI</name>
<dbReference type="EMBL" id="JJMU01000074">
    <property type="protein sequence ID" value="KGE12259.1"/>
    <property type="molecule type" value="Genomic_DNA"/>
</dbReference>
<dbReference type="STRING" id="1229276.DI53_3909"/>
<dbReference type="Proteomes" id="UP000031802">
    <property type="component" value="Unassembled WGS sequence"/>
</dbReference>
<dbReference type="InterPro" id="IPR024775">
    <property type="entry name" value="DinB-like"/>
</dbReference>
<gene>
    <name evidence="2" type="ORF">DI53_3909</name>
</gene>
<evidence type="ECO:0000259" key="1">
    <source>
        <dbReference type="Pfam" id="PF12867"/>
    </source>
</evidence>
<dbReference type="SUPFAM" id="SSF109854">
    <property type="entry name" value="DinB/YfiT-like putative metalloenzymes"/>
    <property type="match status" value="1"/>
</dbReference>
<dbReference type="RefSeq" id="WP_071790532.1">
    <property type="nucleotide sequence ID" value="NZ_JJMU01000074.1"/>
</dbReference>
<dbReference type="PATRIC" id="fig|1229276.3.peg.4050"/>